<dbReference type="STRING" id="623281.SAMN05421747_10358"/>
<gene>
    <name evidence="1" type="ORF">SAMN05421747_10358</name>
</gene>
<organism evidence="1 2">
    <name type="scientific">Parapedobacter composti</name>
    <dbReference type="NCBI Taxonomy" id="623281"/>
    <lineage>
        <taxon>Bacteria</taxon>
        <taxon>Pseudomonadati</taxon>
        <taxon>Bacteroidota</taxon>
        <taxon>Sphingobacteriia</taxon>
        <taxon>Sphingobacteriales</taxon>
        <taxon>Sphingobacteriaceae</taxon>
        <taxon>Parapedobacter</taxon>
    </lineage>
</organism>
<protein>
    <submittedName>
        <fullName evidence="1">Uncharacterized protein</fullName>
    </submittedName>
</protein>
<dbReference type="Proteomes" id="UP000199577">
    <property type="component" value="Unassembled WGS sequence"/>
</dbReference>
<keyword evidence="2" id="KW-1185">Reference proteome</keyword>
<dbReference type="EMBL" id="FOLL01000003">
    <property type="protein sequence ID" value="SFC00665.1"/>
    <property type="molecule type" value="Genomic_DNA"/>
</dbReference>
<accession>A0A1I1FMX1</accession>
<dbReference type="RefSeq" id="WP_090971821.1">
    <property type="nucleotide sequence ID" value="NZ_FOLL01000003.1"/>
</dbReference>
<dbReference type="PROSITE" id="PS51257">
    <property type="entry name" value="PROKAR_LIPOPROTEIN"/>
    <property type="match status" value="1"/>
</dbReference>
<reference evidence="1 2" key="1">
    <citation type="submission" date="2016-10" db="EMBL/GenBank/DDBJ databases">
        <authorList>
            <person name="de Groot N.N."/>
        </authorList>
    </citation>
    <scope>NUCLEOTIDE SEQUENCE [LARGE SCALE GENOMIC DNA]</scope>
    <source>
        <strain evidence="1 2">DSM 22900</strain>
    </source>
</reference>
<evidence type="ECO:0000313" key="2">
    <source>
        <dbReference type="Proteomes" id="UP000199577"/>
    </source>
</evidence>
<dbReference type="OrthoDB" id="973913at2"/>
<dbReference type="AlphaFoldDB" id="A0A1I1FMX1"/>
<evidence type="ECO:0000313" key="1">
    <source>
        <dbReference type="EMBL" id="SFC00665.1"/>
    </source>
</evidence>
<name>A0A1I1FMX1_9SPHI</name>
<sequence length="534" mass="57822">MENKTSLLLLFCCLAGVSCKDSLKPDLTAGKPTDLRYVSIANAREGAAVVTAPPTVQTGGLVPKFELIGIDRGDGTPLDASYLAYVNIGGSSIQDIPIDPDLGYVDENGDPLTVVSATNTARNGIITIASGHNFTAGDYYFHIKVSTESGGVSNETVFENAFHLNIGPRLPTNLVYTPKNQNLVYGNPGSKTTAPLMPNANPDVSFELGTHSDKLVIDQETGAVSLAPGYAYSGYDTLTPVIRVVSNISGEVTLFENRLTTIVTDKPEEMPVETIYFFYPTLRTSGSRPTGGEGFTVQVVEPGVGPDIWGVMNNSNGRYFTAPPERPKENTAQTVLETETHNSSQVTLPTTSWMVTTTQDLTPFQYGYKLSFHYYYMPAFQTYMADGRTPTDLEVYISTDYTGGDIQDAEGNWLNGTWTQVNDVMRCQRAQGTVSTGQSSGAPWGPEFIGTPYPGNQSGPDPDGRKRPSLGTFYNIWVKCTYDIPVSQISPNVTVAFKIASYFDGALQNNASAPGRGGIYFLTDFHYKAVEPTD</sequence>
<proteinExistence type="predicted"/>